<feature type="transmembrane region" description="Helical" evidence="1">
    <location>
        <begin position="74"/>
        <end position="92"/>
    </location>
</feature>
<keyword evidence="3" id="KW-1185">Reference proteome</keyword>
<feature type="transmembrane region" description="Helical" evidence="1">
    <location>
        <begin position="178"/>
        <end position="200"/>
    </location>
</feature>
<protein>
    <recommendedName>
        <fullName evidence="4">Urease accessory protein</fullName>
    </recommendedName>
</protein>
<reference evidence="3" key="1">
    <citation type="journal article" date="2019" name="Int. J. Syst. Evol. Microbiol.">
        <title>The Global Catalogue of Microorganisms (GCM) 10K type strain sequencing project: providing services to taxonomists for standard genome sequencing and annotation.</title>
        <authorList>
            <consortium name="The Broad Institute Genomics Platform"/>
            <consortium name="The Broad Institute Genome Sequencing Center for Infectious Disease"/>
            <person name="Wu L."/>
            <person name="Ma J."/>
        </authorList>
    </citation>
    <scope>NUCLEOTIDE SEQUENCE [LARGE SCALE GENOMIC DNA]</scope>
    <source>
        <strain evidence="3">JCM 17926</strain>
    </source>
</reference>
<keyword evidence="1" id="KW-1133">Transmembrane helix</keyword>
<dbReference type="PANTHER" id="PTHR33876:SF4">
    <property type="entry name" value="CHLOROPLAST PROTEIN FOR GROWTH AND FERTILITY 2"/>
    <property type="match status" value="1"/>
</dbReference>
<proteinExistence type="predicted"/>
<name>A0ABP8LIF8_9BACT</name>
<evidence type="ECO:0000313" key="2">
    <source>
        <dbReference type="EMBL" id="GAA4430339.1"/>
    </source>
</evidence>
<organism evidence="2 3">
    <name type="scientific">Pontibacter saemangeumensis</name>
    <dbReference type="NCBI Taxonomy" id="1084525"/>
    <lineage>
        <taxon>Bacteria</taxon>
        <taxon>Pseudomonadati</taxon>
        <taxon>Bacteroidota</taxon>
        <taxon>Cytophagia</taxon>
        <taxon>Cytophagales</taxon>
        <taxon>Hymenobacteraceae</taxon>
        <taxon>Pontibacter</taxon>
    </lineage>
</organism>
<dbReference type="RefSeq" id="WP_345158276.1">
    <property type="nucleotide sequence ID" value="NZ_BAABHC010000006.1"/>
</dbReference>
<accession>A0ABP8LIF8</accession>
<evidence type="ECO:0008006" key="4">
    <source>
        <dbReference type="Google" id="ProtNLM"/>
    </source>
</evidence>
<gene>
    <name evidence="2" type="ORF">GCM10023188_16840</name>
</gene>
<dbReference type="PANTHER" id="PTHR33876">
    <property type="entry name" value="UNNAMED PRODUCT"/>
    <property type="match status" value="1"/>
</dbReference>
<feature type="transmembrane region" description="Helical" evidence="1">
    <location>
        <begin position="113"/>
        <end position="134"/>
    </location>
</feature>
<dbReference type="Proteomes" id="UP001500552">
    <property type="component" value="Unassembled WGS sequence"/>
</dbReference>
<evidence type="ECO:0000313" key="3">
    <source>
        <dbReference type="Proteomes" id="UP001500552"/>
    </source>
</evidence>
<keyword evidence="1" id="KW-0472">Membrane</keyword>
<sequence>MQAFLPILFASLVGVGHAFEADHLLAISHIVSKRNSVLLAAKDGLFWGLGHTTTIVVVGAVIILSRATFLTSGYFEAVVGAMLIIMGVSRLANKGNFTKTTRYVTPGRYQHGLAYTLGLVHGLAGSGALVLLVMSEMSDALLSITYLLVFGIGSVIGMLLAAGLLSIPFTRRMKISRVFRTIIVLISSVVCILYGGWMVYDVVG</sequence>
<dbReference type="InterPro" id="IPR052776">
    <property type="entry name" value="Chloro_ReproSupport/MetalTrans"/>
</dbReference>
<evidence type="ECO:0000256" key="1">
    <source>
        <dbReference type="SAM" id="Phobius"/>
    </source>
</evidence>
<comment type="caution">
    <text evidence="2">The sequence shown here is derived from an EMBL/GenBank/DDBJ whole genome shotgun (WGS) entry which is preliminary data.</text>
</comment>
<keyword evidence="1" id="KW-0812">Transmembrane</keyword>
<feature type="transmembrane region" description="Helical" evidence="1">
    <location>
        <begin position="140"/>
        <end position="166"/>
    </location>
</feature>
<dbReference type="EMBL" id="BAABHC010000006">
    <property type="protein sequence ID" value="GAA4430339.1"/>
    <property type="molecule type" value="Genomic_DNA"/>
</dbReference>